<keyword evidence="1" id="KW-1133">Transmembrane helix</keyword>
<dbReference type="Proteomes" id="UP000182783">
    <property type="component" value="Unassembled WGS sequence"/>
</dbReference>
<proteinExistence type="predicted"/>
<reference evidence="2 3" key="1">
    <citation type="submission" date="2016-10" db="EMBL/GenBank/DDBJ databases">
        <authorList>
            <person name="de Groot N.N."/>
        </authorList>
    </citation>
    <scope>NUCLEOTIDE SEQUENCE [LARGE SCALE GENOMIC DNA]</scope>
    <source>
        <strain evidence="2 3">CGMCC 1.10239</strain>
    </source>
</reference>
<gene>
    <name evidence="2" type="ORF">SAMN05216191_101504</name>
</gene>
<evidence type="ECO:0000313" key="3">
    <source>
        <dbReference type="Proteomes" id="UP000182783"/>
    </source>
</evidence>
<dbReference type="AlphaFoldDB" id="A0A1G9GPV3"/>
<sequence>MSKLKRSDRAVVSFLLGLASLLIIAFFIIRYIVQNVSFAP</sequence>
<feature type="transmembrane region" description="Helical" evidence="1">
    <location>
        <begin position="12"/>
        <end position="33"/>
    </location>
</feature>
<evidence type="ECO:0000313" key="2">
    <source>
        <dbReference type="EMBL" id="SDL02545.1"/>
    </source>
</evidence>
<name>A0A1G9GPV3_9BACL</name>
<keyword evidence="1" id="KW-0472">Membrane</keyword>
<evidence type="ECO:0000256" key="1">
    <source>
        <dbReference type="SAM" id="Phobius"/>
    </source>
</evidence>
<accession>A0A1G9GPV3</accession>
<protein>
    <submittedName>
        <fullName evidence="2">Uncharacterized protein</fullName>
    </submittedName>
</protein>
<dbReference type="RefSeq" id="WP_280117265.1">
    <property type="nucleotide sequence ID" value="NZ_CP048429.1"/>
</dbReference>
<organism evidence="2 3">
    <name type="scientific">Paenibacillus jilunlii</name>
    <dbReference type="NCBI Taxonomy" id="682956"/>
    <lineage>
        <taxon>Bacteria</taxon>
        <taxon>Bacillati</taxon>
        <taxon>Bacillota</taxon>
        <taxon>Bacilli</taxon>
        <taxon>Bacillales</taxon>
        <taxon>Paenibacillaceae</taxon>
        <taxon>Paenibacillus</taxon>
    </lineage>
</organism>
<dbReference type="EMBL" id="FNGM01000001">
    <property type="protein sequence ID" value="SDL02545.1"/>
    <property type="molecule type" value="Genomic_DNA"/>
</dbReference>
<keyword evidence="1" id="KW-0812">Transmembrane</keyword>